<dbReference type="SUPFAM" id="SSF54427">
    <property type="entry name" value="NTF2-like"/>
    <property type="match status" value="1"/>
</dbReference>
<dbReference type="InterPro" id="IPR032710">
    <property type="entry name" value="NTF2-like_dom_sf"/>
</dbReference>
<dbReference type="InterPro" id="IPR036390">
    <property type="entry name" value="WH_DNA-bd_sf"/>
</dbReference>
<dbReference type="Gene3D" id="1.10.10.10">
    <property type="entry name" value="Winged helix-like DNA-binding domain superfamily/Winged helix DNA-binding domain"/>
    <property type="match status" value="1"/>
</dbReference>
<dbReference type="PANTHER" id="PTHR43252">
    <property type="entry name" value="TRANSCRIPTIONAL REGULATOR YQJI"/>
    <property type="match status" value="1"/>
</dbReference>
<dbReference type="Gene3D" id="3.10.450.50">
    <property type="match status" value="1"/>
</dbReference>
<protein>
    <submittedName>
        <fullName evidence="2">PadR family transcriptional regulator</fullName>
    </submittedName>
</protein>
<evidence type="ECO:0000313" key="3">
    <source>
        <dbReference type="Proteomes" id="UP001232725"/>
    </source>
</evidence>
<dbReference type="RefSeq" id="WP_305994742.1">
    <property type="nucleotide sequence ID" value="NZ_JAVALS010000001.1"/>
</dbReference>
<feature type="domain" description="Transcription regulator PadR N-terminal" evidence="1">
    <location>
        <begin position="11"/>
        <end position="84"/>
    </location>
</feature>
<dbReference type="SUPFAM" id="SSF46785">
    <property type="entry name" value="Winged helix' DNA-binding domain"/>
    <property type="match status" value="1"/>
</dbReference>
<dbReference type="EMBL" id="JAVALS010000001">
    <property type="protein sequence ID" value="MDP5225700.1"/>
    <property type="molecule type" value="Genomic_DNA"/>
</dbReference>
<evidence type="ECO:0000259" key="1">
    <source>
        <dbReference type="Pfam" id="PF03551"/>
    </source>
</evidence>
<dbReference type="Pfam" id="PF03551">
    <property type="entry name" value="PadR"/>
    <property type="match status" value="1"/>
</dbReference>
<proteinExistence type="predicted"/>
<gene>
    <name evidence="2" type="ORF">Q9R02_00840</name>
</gene>
<dbReference type="PANTHER" id="PTHR43252:SF2">
    <property type="entry name" value="TRANSCRIPTION REGULATOR, PADR-LIKE FAMILY"/>
    <property type="match status" value="1"/>
</dbReference>
<reference evidence="2 3" key="1">
    <citation type="submission" date="2023-08" db="EMBL/GenBank/DDBJ databases">
        <title>Arthrobacter horti sp. nov., isolated from forest soil.</title>
        <authorList>
            <person name="Park M."/>
        </authorList>
    </citation>
    <scope>NUCLEOTIDE SEQUENCE [LARGE SCALE GENOMIC DNA]</scope>
    <source>
        <strain evidence="2 3">YJM1</strain>
    </source>
</reference>
<name>A0ABT9IJD5_9MICC</name>
<dbReference type="Proteomes" id="UP001232725">
    <property type="component" value="Unassembled WGS sequence"/>
</dbReference>
<accession>A0ABT9IJD5</accession>
<evidence type="ECO:0000313" key="2">
    <source>
        <dbReference type="EMBL" id="MDP5225700.1"/>
    </source>
</evidence>
<dbReference type="InterPro" id="IPR036388">
    <property type="entry name" value="WH-like_DNA-bd_sf"/>
</dbReference>
<sequence>MADISLTGYLVLGVLSVNDASAYELVEQFSKGIGEVWRRADRNLYDVPKRLTQRGLLTARQETSVGRRKRTVYSITPAGREALKAWIGTDIQPAAMEFEGLVRLLFADQGGVDELRATLATVAEQARERRDLFISHAEYILATAGGSQPERAHVFAFANRYMIDHFSLMSDWAEWVLGSIRDWPDTVTALVSDRERTRRIFRDNALPASARPVEPLPVAALRTEATTPEGELRQALLRAASAHIPLVSAHLMIADAIPPDSMRRSARLAHRAEAFAHQWCALLESPGMDPACVVELIDAETTLSSSDGRRISGVEDICAWFAATATAVAQAAHSITAFHAEERDPGRVHVTLEFAWQGLAEAGQAMRARTRHEWTLQEGPGRLPVLRRFRVEILEPFAPASVEQVLASLRSVWAS</sequence>
<dbReference type="InterPro" id="IPR005149">
    <property type="entry name" value="Tscrpt_reg_PadR_N"/>
</dbReference>
<comment type="caution">
    <text evidence="2">The sequence shown here is derived from an EMBL/GenBank/DDBJ whole genome shotgun (WGS) entry which is preliminary data.</text>
</comment>
<organism evidence="2 3">
    <name type="scientific">Arthrobacter horti</name>
    <dbReference type="NCBI Taxonomy" id="3068273"/>
    <lineage>
        <taxon>Bacteria</taxon>
        <taxon>Bacillati</taxon>
        <taxon>Actinomycetota</taxon>
        <taxon>Actinomycetes</taxon>
        <taxon>Micrococcales</taxon>
        <taxon>Micrococcaceae</taxon>
        <taxon>Arthrobacter</taxon>
    </lineage>
</organism>
<keyword evidence="3" id="KW-1185">Reference proteome</keyword>